<evidence type="ECO:0000313" key="2">
    <source>
        <dbReference type="Proteomes" id="UP000887565"/>
    </source>
</evidence>
<feature type="compositionally biased region" description="Low complexity" evidence="1">
    <location>
        <begin position="96"/>
        <end position="111"/>
    </location>
</feature>
<evidence type="ECO:0000256" key="1">
    <source>
        <dbReference type="SAM" id="MobiDB-lite"/>
    </source>
</evidence>
<accession>A0A915I0D0</accession>
<dbReference type="WBParaSite" id="nRc.2.0.1.t07283-RA">
    <property type="protein sequence ID" value="nRc.2.0.1.t07283-RA"/>
    <property type="gene ID" value="nRc.2.0.1.g07283"/>
</dbReference>
<feature type="region of interest" description="Disordered" evidence="1">
    <location>
        <begin position="84"/>
        <end position="111"/>
    </location>
</feature>
<sequence length="311" mass="34402">MTAAIQIVAERNYQNPFGHSPPKLTDYISPLHLEAEIQCCLEALKNPPSQTEFKVPLPPAPLMDVEPTIPTSATAITTTTSLPTTASTLVPPMTVTPTRATTTSTTATTSTAPREPCLVIATHPVLKAIPPAGTDLQFEPQLPSKTITLPNYVHFRTTDSPHSIMLAMPRYSPRIEPIVEFFSPSTLHEMVLINFFSPIRVPITMAVHIRATNTSLAIYQYFQEHYHTSYYEPGPPISPNFATLILQWVAGIWAEELSCLDAVQTTHFALFLYEAHGLDNPSCLIKAYNTTVGLIDSWMTNPQYRPIFIGL</sequence>
<evidence type="ECO:0000313" key="3">
    <source>
        <dbReference type="WBParaSite" id="nRc.2.0.1.t07283-RA"/>
    </source>
</evidence>
<dbReference type="Proteomes" id="UP000887565">
    <property type="component" value="Unplaced"/>
</dbReference>
<name>A0A915I0D0_ROMCU</name>
<proteinExistence type="predicted"/>
<dbReference type="AlphaFoldDB" id="A0A915I0D0"/>
<reference evidence="3" key="1">
    <citation type="submission" date="2022-11" db="UniProtKB">
        <authorList>
            <consortium name="WormBaseParasite"/>
        </authorList>
    </citation>
    <scope>IDENTIFICATION</scope>
</reference>
<protein>
    <submittedName>
        <fullName evidence="3">Uncharacterized protein</fullName>
    </submittedName>
</protein>
<keyword evidence="2" id="KW-1185">Reference proteome</keyword>
<organism evidence="2 3">
    <name type="scientific">Romanomermis culicivorax</name>
    <name type="common">Nematode worm</name>
    <dbReference type="NCBI Taxonomy" id="13658"/>
    <lineage>
        <taxon>Eukaryota</taxon>
        <taxon>Metazoa</taxon>
        <taxon>Ecdysozoa</taxon>
        <taxon>Nematoda</taxon>
        <taxon>Enoplea</taxon>
        <taxon>Dorylaimia</taxon>
        <taxon>Mermithida</taxon>
        <taxon>Mermithoidea</taxon>
        <taxon>Mermithidae</taxon>
        <taxon>Romanomermis</taxon>
    </lineage>
</organism>